<dbReference type="GO" id="GO:0005770">
    <property type="term" value="C:late endosome"/>
    <property type="evidence" value="ECO:0007669"/>
    <property type="project" value="TreeGrafter"/>
</dbReference>
<dbReference type="PANTHER" id="PTHR12616">
    <property type="entry name" value="VACUOLAR PROTEIN SORTING VPS41"/>
    <property type="match status" value="1"/>
</dbReference>
<dbReference type="Gene3D" id="1.25.40.10">
    <property type="entry name" value="Tetratricopeptide repeat domain"/>
    <property type="match status" value="1"/>
</dbReference>
<accession>G4TN73</accession>
<protein>
    <submittedName>
        <fullName evidence="6">Related to Vacuolar assembly protein VPS41</fullName>
    </submittedName>
</protein>
<organism evidence="6 7">
    <name type="scientific">Serendipita indica (strain DSM 11827)</name>
    <name type="common">Root endophyte fungus</name>
    <name type="synonym">Piriformospora indica</name>
    <dbReference type="NCBI Taxonomy" id="1109443"/>
    <lineage>
        <taxon>Eukaryota</taxon>
        <taxon>Fungi</taxon>
        <taxon>Dikarya</taxon>
        <taxon>Basidiomycota</taxon>
        <taxon>Agaricomycotina</taxon>
        <taxon>Agaricomycetes</taxon>
        <taxon>Sebacinales</taxon>
        <taxon>Serendipitaceae</taxon>
        <taxon>Serendipita</taxon>
    </lineage>
</organism>
<name>G4TN73_SERID</name>
<dbReference type="GO" id="GO:0009267">
    <property type="term" value="P:cellular response to starvation"/>
    <property type="evidence" value="ECO:0007669"/>
    <property type="project" value="TreeGrafter"/>
</dbReference>
<dbReference type="eggNOG" id="KOG2066">
    <property type="taxonomic scope" value="Eukaryota"/>
</dbReference>
<dbReference type="OMA" id="CYIRLQD"/>
<dbReference type="InterPro" id="IPR057780">
    <property type="entry name" value="Beta-prop_Vps41"/>
</dbReference>
<feature type="region of interest" description="Disordered" evidence="4">
    <location>
        <begin position="511"/>
        <end position="532"/>
    </location>
</feature>
<feature type="compositionally biased region" description="Polar residues" evidence="4">
    <location>
        <begin position="949"/>
        <end position="963"/>
    </location>
</feature>
<feature type="repeat" description="CHCR" evidence="3">
    <location>
        <begin position="976"/>
        <end position="1124"/>
    </location>
</feature>
<feature type="region of interest" description="Disordered" evidence="4">
    <location>
        <begin position="204"/>
        <end position="234"/>
    </location>
</feature>
<feature type="compositionally biased region" description="Polar residues" evidence="4">
    <location>
        <begin position="511"/>
        <end position="526"/>
    </location>
</feature>
<feature type="region of interest" description="Disordered" evidence="4">
    <location>
        <begin position="553"/>
        <end position="581"/>
    </location>
</feature>
<feature type="compositionally biased region" description="Acidic residues" evidence="4">
    <location>
        <begin position="87"/>
        <end position="116"/>
    </location>
</feature>
<dbReference type="HOGENOM" id="CLU_001285_2_0_1"/>
<feature type="compositionally biased region" description="Polar residues" evidence="4">
    <location>
        <begin position="204"/>
        <end position="224"/>
    </location>
</feature>
<evidence type="ECO:0000313" key="7">
    <source>
        <dbReference type="Proteomes" id="UP000007148"/>
    </source>
</evidence>
<dbReference type="EMBL" id="CAFZ01000182">
    <property type="protein sequence ID" value="CCA72771.1"/>
    <property type="molecule type" value="Genomic_DNA"/>
</dbReference>
<dbReference type="FunCoup" id="G4TN73">
    <property type="interactions" value="278"/>
</dbReference>
<feature type="region of interest" description="Disordered" evidence="4">
    <location>
        <begin position="858"/>
        <end position="897"/>
    </location>
</feature>
<dbReference type="Pfam" id="PF23556">
    <property type="entry name" value="TPR_Vps41"/>
    <property type="match status" value="2"/>
</dbReference>
<dbReference type="OrthoDB" id="244107at2759"/>
<dbReference type="InParanoid" id="G4TN73"/>
<keyword evidence="1" id="KW-0813">Transport</keyword>
<dbReference type="GO" id="GO:0030897">
    <property type="term" value="C:HOPS complex"/>
    <property type="evidence" value="ECO:0007669"/>
    <property type="project" value="TreeGrafter"/>
</dbReference>
<dbReference type="Pfam" id="PF23411">
    <property type="entry name" value="Beta-prop_Vps41"/>
    <property type="match status" value="2"/>
</dbReference>
<dbReference type="PROSITE" id="PS50236">
    <property type="entry name" value="CHCR"/>
    <property type="match status" value="1"/>
</dbReference>
<dbReference type="InterPro" id="IPR015943">
    <property type="entry name" value="WD40/YVTN_repeat-like_dom_sf"/>
</dbReference>
<reference evidence="6 7" key="1">
    <citation type="journal article" date="2011" name="PLoS Pathog.">
        <title>Endophytic Life Strategies Decoded by Genome and Transcriptome Analyses of the Mutualistic Root Symbiont Piriformospora indica.</title>
        <authorList>
            <person name="Zuccaro A."/>
            <person name="Lahrmann U."/>
            <person name="Guldener U."/>
            <person name="Langen G."/>
            <person name="Pfiffi S."/>
            <person name="Biedenkopf D."/>
            <person name="Wong P."/>
            <person name="Samans B."/>
            <person name="Grimm C."/>
            <person name="Basiewicz M."/>
            <person name="Murat C."/>
            <person name="Martin F."/>
            <person name="Kogel K.H."/>
        </authorList>
    </citation>
    <scope>NUCLEOTIDE SEQUENCE [LARGE SCALE GENOMIC DNA]</scope>
    <source>
        <strain evidence="6 7">DSM 11827</strain>
    </source>
</reference>
<dbReference type="GO" id="GO:0016236">
    <property type="term" value="P:macroautophagy"/>
    <property type="evidence" value="ECO:0007669"/>
    <property type="project" value="TreeGrafter"/>
</dbReference>
<feature type="domain" description="Vps41 beta-propeller" evidence="5">
    <location>
        <begin position="240"/>
        <end position="492"/>
    </location>
</feature>
<dbReference type="GO" id="GO:0006623">
    <property type="term" value="P:protein targeting to vacuole"/>
    <property type="evidence" value="ECO:0007669"/>
    <property type="project" value="InterPro"/>
</dbReference>
<evidence type="ECO:0000259" key="5">
    <source>
        <dbReference type="Pfam" id="PF23411"/>
    </source>
</evidence>
<feature type="compositionally biased region" description="Polar residues" evidence="4">
    <location>
        <begin position="860"/>
        <end position="880"/>
    </location>
</feature>
<proteinExistence type="predicted"/>
<feature type="compositionally biased region" description="Low complexity" evidence="4">
    <location>
        <begin position="67"/>
        <end position="77"/>
    </location>
</feature>
<gene>
    <name evidence="6" type="ORF">PIIN_06709</name>
</gene>
<sequence>MSEREQGPQFEYDSPIAEYSEDASSAIGPVQETESSPALNYSNNASTQDVSVDSSQIGPVPENSMDSVTSATSAATTRHVPKRESEDQSQDADEEDTTESEEEDEDEESEDGEEEEPVLKYEKIGNDLVEKFEKDGASAIAVGPSYFAVGTHNGLVYLFSLSGTLLRRYRPHSATITDIAISSSLSEPPPQSVAIPQPTLPSFSLFPTSLPGTPRTSTPHNDGSSSEKKAPSEAPAVISDTIATASLDGQAILHSLATGTTTGHNFKRPLRTIALEPTYSSSTSKAYVCGGLAGELVLTSKSHLSLGGLENVFGGLGLGVGGGTQTQKVIHSGEGPIWTTRWDGDIIAWANDLGVRLYSVSRGERLAFIDRPRDSPRADLFQCSLRWIPNARRDSSAAAQTSFNDEQQLIIGWADLVKLVRISSRPRAAPSQSTSKETATGSLGIVGAAGLGAMAPAVQGTGVETVVEVTKVLRLDCMIAGVMPWPFDDVVEEKHENKEDVKQTTIVPTNATTAPISNTGSTSAPQPRNAAKPSRATSFLLLSYLPPKALLTSESTASRADQRRPNSNPPELQIVTSDGDERSSDVLAMKGYERWGCTDYRIVESFPPKPSLATMNRKAKERAGSAQSLKERDPWWVARYVSQRCCLGSYEEALAEMERMEKEGDYLKSAPGDGEVQIMSKDEIGRIITSMRSNRLPEQYEKAAKLCPTVLASDGKAWEDWIFKFRYAEELSVLVPYIPFQTPRLSKVAYGVVLDYYLRHDVPALSRTIKEWPSEIYDIPALINAIPQPPQTTMLMECLADLYIKNRQPGKALPYFLRLRRPNVFQLIRENHLFTDVQDQALLLVEFDQELLKQREHVKATQQAEAPTRANTAATQSKASSPPAKGAHRRAATDSVGGSGGGGLFQTFFSAAAAVPTGVFGGGGSAKPSAPAPPKPVAAQPTRPVMTPHTHSSAWTSTAPGDTSDQTYVVARGEAIPLLVEYSHSIPIQKVVSQLEERPYFLFLYLDALFDKDPELIANYLERQVALYAEYRKGRVIRLLQSAQNLQIMLPFERIYKICEDKDMVPEMVWVRSRMGDNKGALFLIIDRLGDVSRAIDFAKERKDDDLWEDLLRYSESRPAFIKGLLENVSTEIDSDPVRIIRRIRNGLEIPGLKQSIIKILQDLNLQTSLMEGCGNVLQSDCEYLGRRLQRAQAGGLVGVATGVCPICTKPLHQASQDLVLAFLCGHVVHAHCTSGGSGLPKQADSSLVGIGLGVERDIGAKLAYAEMVKRRLDHGCPVHQKLEEGESSILQPPTLQSHHSHRHK</sequence>
<dbReference type="STRING" id="1109443.G4TN73"/>
<feature type="region of interest" description="Disordered" evidence="4">
    <location>
        <begin position="1"/>
        <end position="119"/>
    </location>
</feature>
<feature type="domain" description="Vps41 beta-propeller" evidence="5">
    <location>
        <begin position="119"/>
        <end position="183"/>
    </location>
</feature>
<dbReference type="GO" id="GO:0034058">
    <property type="term" value="P:endosomal vesicle fusion"/>
    <property type="evidence" value="ECO:0007669"/>
    <property type="project" value="TreeGrafter"/>
</dbReference>
<dbReference type="Proteomes" id="UP000007148">
    <property type="component" value="Unassembled WGS sequence"/>
</dbReference>
<evidence type="ECO:0000256" key="3">
    <source>
        <dbReference type="PROSITE-ProRule" id="PRU01006"/>
    </source>
</evidence>
<feature type="compositionally biased region" description="Polar residues" evidence="4">
    <location>
        <begin position="32"/>
        <end position="57"/>
    </location>
</feature>
<dbReference type="InterPro" id="IPR036322">
    <property type="entry name" value="WD40_repeat_dom_sf"/>
</dbReference>
<dbReference type="Gene3D" id="2.130.10.10">
    <property type="entry name" value="YVTN repeat-like/Quinoprotein amine dehydrogenase"/>
    <property type="match status" value="1"/>
</dbReference>
<evidence type="ECO:0000313" key="6">
    <source>
        <dbReference type="EMBL" id="CCA72771.1"/>
    </source>
</evidence>
<evidence type="ECO:0000256" key="2">
    <source>
        <dbReference type="ARBA" id="ARBA00022927"/>
    </source>
</evidence>
<keyword evidence="2" id="KW-0653">Protein transport</keyword>
<dbReference type="SUPFAM" id="SSF50978">
    <property type="entry name" value="WD40 repeat-like"/>
    <property type="match status" value="1"/>
</dbReference>
<dbReference type="PANTHER" id="PTHR12616:SF1">
    <property type="entry name" value="VACUOLAR PROTEIN SORTING-ASSOCIATED PROTEIN 41 HOMOLOG"/>
    <property type="match status" value="1"/>
</dbReference>
<dbReference type="InterPro" id="IPR045111">
    <property type="entry name" value="Vps41/Vps8"/>
</dbReference>
<dbReference type="InterPro" id="IPR000547">
    <property type="entry name" value="Clathrin_H-chain/VPS_repeat"/>
</dbReference>
<dbReference type="SMART" id="SM00299">
    <property type="entry name" value="CLH"/>
    <property type="match status" value="1"/>
</dbReference>
<evidence type="ECO:0000256" key="4">
    <source>
        <dbReference type="SAM" id="MobiDB-lite"/>
    </source>
</evidence>
<feature type="region of interest" description="Disordered" evidence="4">
    <location>
        <begin position="923"/>
        <end position="963"/>
    </location>
</feature>
<evidence type="ECO:0000256" key="1">
    <source>
        <dbReference type="ARBA" id="ARBA00022448"/>
    </source>
</evidence>
<comment type="caution">
    <text evidence="6">The sequence shown here is derived from an EMBL/GenBank/DDBJ whole genome shotgun (WGS) entry which is preliminary data.</text>
</comment>
<dbReference type="InterPro" id="IPR011990">
    <property type="entry name" value="TPR-like_helical_dom_sf"/>
</dbReference>
<feature type="compositionally biased region" description="Polar residues" evidence="4">
    <location>
        <begin position="553"/>
        <end position="576"/>
    </location>
</feature>
<keyword evidence="7" id="KW-1185">Reference proteome</keyword>